<evidence type="ECO:0000259" key="2">
    <source>
        <dbReference type="PROSITE" id="PS50041"/>
    </source>
</evidence>
<feature type="domain" description="C-type lectin" evidence="2">
    <location>
        <begin position="23"/>
        <end position="129"/>
    </location>
</feature>
<feature type="domain" description="C-type lectin" evidence="2">
    <location>
        <begin position="124"/>
        <end position="244"/>
    </location>
</feature>
<dbReference type="SUPFAM" id="SSF56436">
    <property type="entry name" value="C-type lectin-like"/>
    <property type="match status" value="2"/>
</dbReference>
<reference evidence="3" key="2">
    <citation type="submission" date="2025-09" db="UniProtKB">
        <authorList>
            <consortium name="Ensembl"/>
        </authorList>
    </citation>
    <scope>IDENTIFICATION</scope>
</reference>
<proteinExistence type="predicted"/>
<dbReference type="Gene3D" id="3.10.100.10">
    <property type="entry name" value="Mannose-Binding Protein A, subunit A"/>
    <property type="match status" value="2"/>
</dbReference>
<dbReference type="Pfam" id="PF00059">
    <property type="entry name" value="Lectin_C"/>
    <property type="match status" value="2"/>
</dbReference>
<name>A0A673H7S1_9TELE</name>
<dbReference type="CDD" id="cd00037">
    <property type="entry name" value="CLECT"/>
    <property type="match status" value="1"/>
</dbReference>
<reference evidence="3" key="1">
    <citation type="submission" date="2025-08" db="UniProtKB">
        <authorList>
            <consortium name="Ensembl"/>
        </authorList>
    </citation>
    <scope>IDENTIFICATION</scope>
</reference>
<sequence>MKTTFALLLIMELCGLSSGLKQHFFVKEKMTWDSANDYCKTYFHDLSTFTNESEEQQFLEDAAHQPSHAWVGLYKESGVWKWSGGENAKYINWDTSNKQPENDGCAFLHKGHKKLQDIDCNDKYSFFCMNISEFVLVLRNEAWEGALEYCRKQNNDLASLSSLSMMDSALGKITQAETKYVWTGLRFLAGDWFWVNGNVLDYTAWSKTGQPQCPARDLRCGALDKQTRDWTHRDCEEKLNFFCSAQAVKGRSYILLPYTNPTPKPTPYRKLCAFFFFPKTSFCVIY</sequence>
<protein>
    <recommendedName>
        <fullName evidence="2">C-type lectin domain-containing protein</fullName>
    </recommendedName>
</protein>
<evidence type="ECO:0000313" key="4">
    <source>
        <dbReference type="Proteomes" id="UP000472270"/>
    </source>
</evidence>
<dbReference type="PANTHER" id="PTHR45784:SF8">
    <property type="entry name" value="C-TYPE MANNOSE RECEPTOR 2-RELATED"/>
    <property type="match status" value="1"/>
</dbReference>
<evidence type="ECO:0000313" key="3">
    <source>
        <dbReference type="Ensembl" id="ENSSRHP00000021608.1"/>
    </source>
</evidence>
<feature type="chain" id="PRO_5025492063" description="C-type lectin domain-containing protein" evidence="1">
    <location>
        <begin position="20"/>
        <end position="286"/>
    </location>
</feature>
<keyword evidence="4" id="KW-1185">Reference proteome</keyword>
<dbReference type="SMART" id="SM00034">
    <property type="entry name" value="CLECT"/>
    <property type="match status" value="2"/>
</dbReference>
<accession>A0A673H7S1</accession>
<dbReference type="Ensembl" id="ENSSRHT00000022282.1">
    <property type="protein sequence ID" value="ENSSRHP00000021608.1"/>
    <property type="gene ID" value="ENSSRHG00000011504.1"/>
</dbReference>
<dbReference type="Proteomes" id="UP000472270">
    <property type="component" value="Unassembled WGS sequence"/>
</dbReference>
<dbReference type="PROSITE" id="PS50041">
    <property type="entry name" value="C_TYPE_LECTIN_2"/>
    <property type="match status" value="2"/>
</dbReference>
<organism evidence="3 4">
    <name type="scientific">Sinocyclocheilus rhinocerous</name>
    <dbReference type="NCBI Taxonomy" id="307959"/>
    <lineage>
        <taxon>Eukaryota</taxon>
        <taxon>Metazoa</taxon>
        <taxon>Chordata</taxon>
        <taxon>Craniata</taxon>
        <taxon>Vertebrata</taxon>
        <taxon>Euteleostomi</taxon>
        <taxon>Actinopterygii</taxon>
        <taxon>Neopterygii</taxon>
        <taxon>Teleostei</taxon>
        <taxon>Ostariophysi</taxon>
        <taxon>Cypriniformes</taxon>
        <taxon>Cyprinidae</taxon>
        <taxon>Cyprininae</taxon>
        <taxon>Sinocyclocheilus</taxon>
    </lineage>
</organism>
<evidence type="ECO:0000256" key="1">
    <source>
        <dbReference type="SAM" id="SignalP"/>
    </source>
</evidence>
<dbReference type="AlphaFoldDB" id="A0A673H7S1"/>
<dbReference type="InterPro" id="IPR016186">
    <property type="entry name" value="C-type_lectin-like/link_sf"/>
</dbReference>
<dbReference type="PANTHER" id="PTHR45784">
    <property type="entry name" value="C-TYPE LECTIN DOMAIN FAMILY 20 MEMBER A-RELATED"/>
    <property type="match status" value="1"/>
</dbReference>
<feature type="signal peptide" evidence="1">
    <location>
        <begin position="1"/>
        <end position="19"/>
    </location>
</feature>
<dbReference type="InterPro" id="IPR016187">
    <property type="entry name" value="CTDL_fold"/>
</dbReference>
<dbReference type="InterPro" id="IPR001304">
    <property type="entry name" value="C-type_lectin-like"/>
</dbReference>
<keyword evidence="1" id="KW-0732">Signal</keyword>